<sequence length="385" mass="44787">MNSFQFYTIIIPHTLICIFYISSEILLSTAQEYLSFTVTSRDENRGIVYSYTLGLNYSFPLLWYDGSMKWMYSIEDERTLIKVITTRWKPGLQNIRHLFFDESSIFVLETTCTGSLDYVECNFILCRQSTTEKSMTYRGAPSHDVSTYEIHSLDDDLILKRTELRDYILRYDEYVAIYRNMLIAHRRLTGISRPDELEATLYVAGDGINGTATCHVRSLIPVRFNISIWLSDKQVSYAQSMENAENLIYFDQYGRFTSRTFGAFAMLPVQIIVPMRFWCIAVSYLGWEAHFSATVTRNVDPRDTHQQIRMSRIDSRETPFKRNVPVSRKEIRAKNTFFVAEALMISVPVTAVMILISVVCILCLQKRFSCMRCPSCIQELINRYI</sequence>
<organism evidence="2">
    <name type="scientific">Mastomys natalensis cytomegalovirus 1</name>
    <dbReference type="NCBI Taxonomy" id="2973541"/>
    <lineage>
        <taxon>Viruses</taxon>
        <taxon>Duplodnaviria</taxon>
        <taxon>Heunggongvirae</taxon>
        <taxon>Peploviricota</taxon>
        <taxon>Herviviricetes</taxon>
        <taxon>Herpesvirales</taxon>
        <taxon>Orthoherpesviridae</taxon>
        <taxon>Betaherpesvirinae</taxon>
        <taxon>Muromegalovirus</taxon>
    </lineage>
</organism>
<protein>
    <submittedName>
        <fullName evidence="2">Membrane protein a148</fullName>
    </submittedName>
</protein>
<name>A0A9Y1IKW1_9BETA</name>
<evidence type="ECO:0000256" key="1">
    <source>
        <dbReference type="SAM" id="Phobius"/>
    </source>
</evidence>
<accession>A0A9Y1IKW1</accession>
<reference evidence="2" key="2">
    <citation type="submission" date="2023-06" db="EMBL/GenBank/DDBJ databases">
        <title>Isolation and genome sequencing of cytomegaloviruses from Natal multimammate mice (Mastomys natalensis).</title>
        <authorList>
            <person name="Jarvis M.A."/>
            <person name="Davison A.J."/>
        </authorList>
    </citation>
    <scope>NUCLEOTIDE SEQUENCE</scope>
    <source>
        <strain evidence="2">Mnat29</strain>
    </source>
</reference>
<feature type="transmembrane region" description="Helical" evidence="1">
    <location>
        <begin position="47"/>
        <end position="64"/>
    </location>
</feature>
<evidence type="ECO:0000313" key="2">
    <source>
        <dbReference type="EMBL" id="WEG68861.1"/>
    </source>
</evidence>
<gene>
    <name evidence="2" type="primary">a148</name>
</gene>
<keyword evidence="1" id="KW-1133">Transmembrane helix</keyword>
<feature type="transmembrane region" description="Helical" evidence="1">
    <location>
        <begin position="342"/>
        <end position="364"/>
    </location>
</feature>
<proteinExistence type="predicted"/>
<keyword evidence="1" id="KW-0812">Transmembrane</keyword>
<feature type="transmembrane region" description="Helical" evidence="1">
    <location>
        <begin position="7"/>
        <end position="27"/>
    </location>
</feature>
<dbReference type="EMBL" id="OP429121">
    <property type="protein sequence ID" value="WEG68861.1"/>
    <property type="molecule type" value="Genomic_DNA"/>
</dbReference>
<keyword evidence="1" id="KW-0472">Membrane</keyword>
<reference evidence="2" key="1">
    <citation type="submission" date="2022-09" db="EMBL/GenBank/DDBJ databases">
        <authorList>
            <person name="Vucak M."/>
            <person name="Davison A.J."/>
        </authorList>
    </citation>
    <scope>NUCLEOTIDE SEQUENCE</scope>
    <source>
        <strain evidence="2">Mnat29</strain>
    </source>
</reference>